<accession>A0ABT3SZE9</accession>
<evidence type="ECO:0000313" key="8">
    <source>
        <dbReference type="Proteomes" id="UP001143307"/>
    </source>
</evidence>
<dbReference type="Pfam" id="PF00743">
    <property type="entry name" value="FMO-like"/>
    <property type="match status" value="1"/>
</dbReference>
<dbReference type="Gene3D" id="3.50.50.60">
    <property type="entry name" value="FAD/NAD(P)-binding domain"/>
    <property type="match status" value="2"/>
</dbReference>
<gene>
    <name evidence="7" type="ORF">EYC87_17525</name>
</gene>
<dbReference type="InterPro" id="IPR051820">
    <property type="entry name" value="FAD-binding_MO"/>
</dbReference>
<dbReference type="SUPFAM" id="SSF51905">
    <property type="entry name" value="FAD/NAD(P)-binding domain"/>
    <property type="match status" value="1"/>
</dbReference>
<evidence type="ECO:0000256" key="4">
    <source>
        <dbReference type="ARBA" id="ARBA00022827"/>
    </source>
</evidence>
<comment type="cofactor">
    <cofactor evidence="1">
        <name>FAD</name>
        <dbReference type="ChEBI" id="CHEBI:57692"/>
    </cofactor>
</comment>
<keyword evidence="6" id="KW-0503">Monooxygenase</keyword>
<keyword evidence="4" id="KW-0274">FAD</keyword>
<evidence type="ECO:0000256" key="5">
    <source>
        <dbReference type="ARBA" id="ARBA00023002"/>
    </source>
</evidence>
<sequence length="485" mass="55074">MTNEAQRVDVLIVGAGLTGIGLARHLQRECPQDSFALLETRSAIGGTWDLFRYPGIRSDSDMYTFSYGSKPWLAKQSLGDGTRIRNYITEAAREAGVDKHIRFQHKVISASWSSEDACWTVTALRTDTEETVCFSCNFLMMCCGYYDYEAGYTPDFPGRDSFSGKVIHAQQWPEELDYQGKRVVVIGSGATAVTLVPELAKQTKHTVMLQRSPTYIYSNPIEDPWAVTLRKFLPNTWAFRITRWKQMAAQMFGYQLARRRPQLARNALLQQARDALGADYDIEKHFTPRYNPWDQRVCAVPENDLFKAIREERAEVVTDKISSFTETGIQLESGNALEADIIVLATGLNMKYLGGASVTVDGQEIDLSSHFVYRGTMLSDLPNLGQVFGYVNSSWTLKADLISKYVCRLRNHMRRSGKRIATPRADANGMQASPFLDLSSGYVTRGMDLFPKQGDSSLWRVYQNYYMDFFNLRMRPVRDRVLELK</sequence>
<comment type="caution">
    <text evidence="7">The sequence shown here is derived from an EMBL/GenBank/DDBJ whole genome shotgun (WGS) entry which is preliminary data.</text>
</comment>
<comment type="similarity">
    <text evidence="2">Belongs to the FAD-binding monooxygenase family.</text>
</comment>
<reference evidence="7" key="1">
    <citation type="submission" date="2019-02" db="EMBL/GenBank/DDBJ databases">
        <authorList>
            <person name="Li S.-H."/>
        </authorList>
    </citation>
    <scope>NUCLEOTIDE SEQUENCE</scope>
    <source>
        <strain evidence="7">IMCC8485</strain>
    </source>
</reference>
<organism evidence="7 8">
    <name type="scientific">Candidatus Seongchinamella marina</name>
    <dbReference type="NCBI Taxonomy" id="2518990"/>
    <lineage>
        <taxon>Bacteria</taxon>
        <taxon>Pseudomonadati</taxon>
        <taxon>Pseudomonadota</taxon>
        <taxon>Gammaproteobacteria</taxon>
        <taxon>Cellvibrionales</taxon>
        <taxon>Halieaceae</taxon>
        <taxon>Seongchinamella</taxon>
    </lineage>
</organism>
<keyword evidence="8" id="KW-1185">Reference proteome</keyword>
<evidence type="ECO:0000256" key="3">
    <source>
        <dbReference type="ARBA" id="ARBA00022630"/>
    </source>
</evidence>
<dbReference type="InterPro" id="IPR020946">
    <property type="entry name" value="Flavin_mOase-like"/>
</dbReference>
<dbReference type="Pfam" id="PF13450">
    <property type="entry name" value="NAD_binding_8"/>
    <property type="match status" value="1"/>
</dbReference>
<dbReference type="InterPro" id="IPR036188">
    <property type="entry name" value="FAD/NAD-bd_sf"/>
</dbReference>
<evidence type="ECO:0000256" key="2">
    <source>
        <dbReference type="ARBA" id="ARBA00010139"/>
    </source>
</evidence>
<dbReference type="EMBL" id="SHNP01000007">
    <property type="protein sequence ID" value="MCX2975384.1"/>
    <property type="molecule type" value="Genomic_DNA"/>
</dbReference>
<keyword evidence="3" id="KW-0285">Flavoprotein</keyword>
<evidence type="ECO:0000313" key="7">
    <source>
        <dbReference type="EMBL" id="MCX2975384.1"/>
    </source>
</evidence>
<dbReference type="PANTHER" id="PTHR43872:SF1">
    <property type="entry name" value="MONOOXYGENASE, PUTATIVE (AFU_ORTHOLOGUE AFUA_8G02570)-RELATED"/>
    <property type="match status" value="1"/>
</dbReference>
<keyword evidence="5" id="KW-0560">Oxidoreductase</keyword>
<dbReference type="RefSeq" id="WP_279254023.1">
    <property type="nucleotide sequence ID" value="NZ_SHNP01000007.1"/>
</dbReference>
<dbReference type="PANTHER" id="PTHR43872">
    <property type="entry name" value="MONOOXYGENASE, PUTATIVE (AFU_ORTHOLOGUE AFUA_8G02570)-RELATED"/>
    <property type="match status" value="1"/>
</dbReference>
<name>A0ABT3SZE9_9GAMM</name>
<dbReference type="Proteomes" id="UP001143307">
    <property type="component" value="Unassembled WGS sequence"/>
</dbReference>
<evidence type="ECO:0000256" key="1">
    <source>
        <dbReference type="ARBA" id="ARBA00001974"/>
    </source>
</evidence>
<protein>
    <submittedName>
        <fullName evidence="7">NAD(P)/FAD-dependent oxidoreductase</fullName>
    </submittedName>
</protein>
<proteinExistence type="inferred from homology"/>
<evidence type="ECO:0000256" key="6">
    <source>
        <dbReference type="ARBA" id="ARBA00023033"/>
    </source>
</evidence>